<evidence type="ECO:0000256" key="2">
    <source>
        <dbReference type="ARBA" id="ARBA00022737"/>
    </source>
</evidence>
<dbReference type="InterPro" id="IPR051568">
    <property type="entry name" value="LZTR1/Attractin"/>
</dbReference>
<gene>
    <name evidence="4" type="ORF">SAMN05192545_3889</name>
</gene>
<dbReference type="PROSITE" id="PS51257">
    <property type="entry name" value="PROKAR_LIPOPROTEIN"/>
    <property type="match status" value="1"/>
</dbReference>
<dbReference type="GeneID" id="90591298"/>
<dbReference type="PANTHER" id="PTHR46376">
    <property type="entry name" value="LEUCINE-ZIPPER-LIKE TRANSCRIPTIONAL REGULATOR 1"/>
    <property type="match status" value="1"/>
</dbReference>
<sequence>MKTNVLKNFFFTVLTLFIISCDKDETEVTENEQKEQEQIEEPEEPEENVTDPTVVLAEERETVINSLTNGNQQTWKITEAILTNNSGTFNISNNFNVIDDELIFINEVFAGSKTDFNGTLEWRPGNFIETEATTIKETLVDYYESPFKTSFDFVSESSANLESPGFTFTYVDENTITGTVLGEGSSTIDIILSPKSVEDYVQVPTETLSFSPAFTYPSNAVSGLSPGMTGSNSSNSIYIVTREDGMRGSESMNPERVSRFDLENGNLTDQLFFQGDFVSKQLHIIDNKLKVVGGQYINTYDLGLQTNPTSASYEGQIALSRHGSAVINDEIFIVGGSLGDTQNVGNEIYKWDDLNSSLSLETTMPEIRSGARAETVQSKLYVFGGTEEFVGQNAKNTIYIYDFETGDLSTETMPSSVHFTYTGKHENLIIVGGQIKTFTDDADADGNPDGFLTQVDNNPYLGVYNTLNNEFTELSTNLTSSENETIHSMTVINGKIYILYGQQEEVAEGEFQNWDVLVADLN</sequence>
<reference evidence="4 5" key="1">
    <citation type="submission" date="2016-10" db="EMBL/GenBank/DDBJ databases">
        <authorList>
            <person name="Varghese N."/>
            <person name="Submissions S."/>
        </authorList>
    </citation>
    <scope>NUCLEOTIDE SEQUENCE [LARGE SCALE GENOMIC DNA]</scope>
    <source>
        <strain evidence="4 5">MAR_2009_60</strain>
    </source>
</reference>
<keyword evidence="2" id="KW-0677">Repeat</keyword>
<dbReference type="EMBL" id="LT629754">
    <property type="protein sequence ID" value="SDT46316.1"/>
    <property type="molecule type" value="Genomic_DNA"/>
</dbReference>
<keyword evidence="1" id="KW-0880">Kelch repeat</keyword>
<dbReference type="Proteomes" id="UP000199574">
    <property type="component" value="Chromosome I"/>
</dbReference>
<dbReference type="PANTHER" id="PTHR46376:SF1">
    <property type="entry name" value="LEUCINE-ZIPPER-LIKE TRANSCRIPTIONAL REGULATOR 1"/>
    <property type="match status" value="1"/>
</dbReference>
<dbReference type="RefSeq" id="WP_091608732.1">
    <property type="nucleotide sequence ID" value="NZ_LT629754.1"/>
</dbReference>
<keyword evidence="5" id="KW-1185">Reference proteome</keyword>
<organism evidence="4 5">
    <name type="scientific">Maribacter dokdonensis</name>
    <dbReference type="NCBI Taxonomy" id="320912"/>
    <lineage>
        <taxon>Bacteria</taxon>
        <taxon>Pseudomonadati</taxon>
        <taxon>Bacteroidota</taxon>
        <taxon>Flavobacteriia</taxon>
        <taxon>Flavobacteriales</taxon>
        <taxon>Flavobacteriaceae</taxon>
        <taxon>Maribacter</taxon>
    </lineage>
</organism>
<accession>A0ABY0V0D7</accession>
<protein>
    <submittedName>
        <fullName evidence="4">Kelch motif-containing protein</fullName>
    </submittedName>
</protein>
<dbReference type="Pfam" id="PF24681">
    <property type="entry name" value="Kelch_KLHDC2_KLHL20_DRC7"/>
    <property type="match status" value="1"/>
</dbReference>
<evidence type="ECO:0000313" key="4">
    <source>
        <dbReference type="EMBL" id="SDT46316.1"/>
    </source>
</evidence>
<feature type="region of interest" description="Disordered" evidence="3">
    <location>
        <begin position="28"/>
        <end position="51"/>
    </location>
</feature>
<dbReference type="SUPFAM" id="SSF117281">
    <property type="entry name" value="Kelch motif"/>
    <property type="match status" value="1"/>
</dbReference>
<evidence type="ECO:0000313" key="5">
    <source>
        <dbReference type="Proteomes" id="UP000199574"/>
    </source>
</evidence>
<evidence type="ECO:0000256" key="1">
    <source>
        <dbReference type="ARBA" id="ARBA00022441"/>
    </source>
</evidence>
<evidence type="ECO:0000256" key="3">
    <source>
        <dbReference type="SAM" id="MobiDB-lite"/>
    </source>
</evidence>
<dbReference type="InterPro" id="IPR015915">
    <property type="entry name" value="Kelch-typ_b-propeller"/>
</dbReference>
<feature type="compositionally biased region" description="Acidic residues" evidence="3">
    <location>
        <begin position="38"/>
        <end position="49"/>
    </location>
</feature>
<dbReference type="Gene3D" id="2.120.10.80">
    <property type="entry name" value="Kelch-type beta propeller"/>
    <property type="match status" value="1"/>
</dbReference>
<proteinExistence type="predicted"/>
<name>A0ABY0V0D7_9FLAO</name>